<proteinExistence type="predicted"/>
<accession>A0A0A9AM03</accession>
<organism evidence="1">
    <name type="scientific">Arundo donax</name>
    <name type="common">Giant reed</name>
    <name type="synonym">Donax arundinaceus</name>
    <dbReference type="NCBI Taxonomy" id="35708"/>
    <lineage>
        <taxon>Eukaryota</taxon>
        <taxon>Viridiplantae</taxon>
        <taxon>Streptophyta</taxon>
        <taxon>Embryophyta</taxon>
        <taxon>Tracheophyta</taxon>
        <taxon>Spermatophyta</taxon>
        <taxon>Magnoliopsida</taxon>
        <taxon>Liliopsida</taxon>
        <taxon>Poales</taxon>
        <taxon>Poaceae</taxon>
        <taxon>PACMAD clade</taxon>
        <taxon>Arundinoideae</taxon>
        <taxon>Arundineae</taxon>
        <taxon>Arundo</taxon>
    </lineage>
</organism>
<protein>
    <submittedName>
        <fullName evidence="1">Uncharacterized protein</fullName>
    </submittedName>
</protein>
<sequence length="46" mass="5213">MYQPVHPKDQLSRKGGWYTHKLELTPHLAQSGLCHGLKIKDMAQGL</sequence>
<reference evidence="1" key="2">
    <citation type="journal article" date="2015" name="Data Brief">
        <title>Shoot transcriptome of the giant reed, Arundo donax.</title>
        <authorList>
            <person name="Barrero R.A."/>
            <person name="Guerrero F.D."/>
            <person name="Moolhuijzen P."/>
            <person name="Goolsby J.A."/>
            <person name="Tidwell J."/>
            <person name="Bellgard S.E."/>
            <person name="Bellgard M.I."/>
        </authorList>
    </citation>
    <scope>NUCLEOTIDE SEQUENCE</scope>
    <source>
        <tissue evidence="1">Shoot tissue taken approximately 20 cm above the soil surface</tissue>
    </source>
</reference>
<name>A0A0A9AM03_ARUDO</name>
<evidence type="ECO:0000313" key="1">
    <source>
        <dbReference type="EMBL" id="JAD48087.1"/>
    </source>
</evidence>
<dbReference type="AlphaFoldDB" id="A0A0A9AM03"/>
<dbReference type="EMBL" id="GBRH01249808">
    <property type="protein sequence ID" value="JAD48087.1"/>
    <property type="molecule type" value="Transcribed_RNA"/>
</dbReference>
<reference evidence="1" key="1">
    <citation type="submission" date="2014-09" db="EMBL/GenBank/DDBJ databases">
        <authorList>
            <person name="Magalhaes I.L.F."/>
            <person name="Oliveira U."/>
            <person name="Santos F.R."/>
            <person name="Vidigal T.H.D.A."/>
            <person name="Brescovit A.D."/>
            <person name="Santos A.J."/>
        </authorList>
    </citation>
    <scope>NUCLEOTIDE SEQUENCE</scope>
    <source>
        <tissue evidence="1">Shoot tissue taken approximately 20 cm above the soil surface</tissue>
    </source>
</reference>